<protein>
    <submittedName>
        <fullName evidence="1">Uncharacterized protein</fullName>
    </submittedName>
</protein>
<gene>
    <name evidence="1" type="ORF">Agabi119p4_11201</name>
</gene>
<dbReference type="Proteomes" id="UP000629468">
    <property type="component" value="Unassembled WGS sequence"/>
</dbReference>
<proteinExistence type="predicted"/>
<dbReference type="AlphaFoldDB" id="A0A8H7EWG5"/>
<sequence>MNSAVPILPVYNTTQLDGKNALPSCPVLDSVSIVFEESSCNQSKLASPQTTVEGLLGLISQSPLVSQKISICTCASFEENATISDPPGGLETSGEDLCQACTSSSVGSIYPQRQTPQWPSIPHEAVHVPVIMPMKKLVQDVSLMETDSPHRKPLTECDIKNDQDFYPCHLPIKPAPIVPRRITCAQPEFIHASFNALANSPLLLPTAFNFKRAHLQDFPSSMVNTLNDDHHSILPISVTTHTHQPWIPSFGHWVNSRLAGVLTGTPLGMLSNSESMEEFLARFSNPEGLHKPWHQILDDLEYDMDPFRAV</sequence>
<evidence type="ECO:0000313" key="2">
    <source>
        <dbReference type="Proteomes" id="UP000629468"/>
    </source>
</evidence>
<dbReference type="EMBL" id="JABXXO010000015">
    <property type="protein sequence ID" value="KAF7760525.1"/>
    <property type="molecule type" value="Genomic_DNA"/>
</dbReference>
<evidence type="ECO:0000313" key="1">
    <source>
        <dbReference type="EMBL" id="KAF7760525.1"/>
    </source>
</evidence>
<organism evidence="1 2">
    <name type="scientific">Agaricus bisporus var. burnettii</name>
    <dbReference type="NCBI Taxonomy" id="192524"/>
    <lineage>
        <taxon>Eukaryota</taxon>
        <taxon>Fungi</taxon>
        <taxon>Dikarya</taxon>
        <taxon>Basidiomycota</taxon>
        <taxon>Agaricomycotina</taxon>
        <taxon>Agaricomycetes</taxon>
        <taxon>Agaricomycetidae</taxon>
        <taxon>Agaricales</taxon>
        <taxon>Agaricineae</taxon>
        <taxon>Agaricaceae</taxon>
        <taxon>Agaricus</taxon>
    </lineage>
</organism>
<name>A0A8H7EWG5_AGABI</name>
<comment type="caution">
    <text evidence="1">The sequence shown here is derived from an EMBL/GenBank/DDBJ whole genome shotgun (WGS) entry which is preliminary data.</text>
</comment>
<reference evidence="1 2" key="1">
    <citation type="journal article" name="Sci. Rep.">
        <title>Telomere-to-telomere assembled and centromere annotated genomes of the two main subspecies of the button mushroom Agaricus bisporus reveal especially polymorphic chromosome ends.</title>
        <authorList>
            <person name="Sonnenberg A.S.M."/>
            <person name="Sedaghat-Telgerd N."/>
            <person name="Lavrijssen B."/>
            <person name="Ohm R.A."/>
            <person name="Hendrickx P.M."/>
            <person name="Scholtmeijer K."/>
            <person name="Baars J.J.P."/>
            <person name="van Peer A."/>
        </authorList>
    </citation>
    <scope>NUCLEOTIDE SEQUENCE [LARGE SCALE GENOMIC DNA]</scope>
    <source>
        <strain evidence="1 2">H119_p4</strain>
    </source>
</reference>
<accession>A0A8H7EWG5</accession>